<sequence>MLSKNFQIVAPEDGDYTILVRLAGWANEGNGVVVEVDNVSLKVA</sequence>
<organism evidence="1 2">
    <name type="scientific">Hyella patelloides LEGE 07179</name>
    <dbReference type="NCBI Taxonomy" id="945734"/>
    <lineage>
        <taxon>Bacteria</taxon>
        <taxon>Bacillati</taxon>
        <taxon>Cyanobacteriota</taxon>
        <taxon>Cyanophyceae</taxon>
        <taxon>Pleurocapsales</taxon>
        <taxon>Hyellaceae</taxon>
        <taxon>Hyella</taxon>
    </lineage>
</organism>
<name>A0A563VRT1_9CYAN</name>
<dbReference type="EMBL" id="CAACVJ010000155">
    <property type="protein sequence ID" value="VEP14087.1"/>
    <property type="molecule type" value="Genomic_DNA"/>
</dbReference>
<protein>
    <submittedName>
        <fullName evidence="1">Uncharacterized protein</fullName>
    </submittedName>
</protein>
<reference evidence="1 2" key="1">
    <citation type="submission" date="2019-01" db="EMBL/GenBank/DDBJ databases">
        <authorList>
            <person name="Brito A."/>
        </authorList>
    </citation>
    <scope>NUCLEOTIDE SEQUENCE [LARGE SCALE GENOMIC DNA]</scope>
    <source>
        <strain evidence="1">1</strain>
    </source>
</reference>
<dbReference type="Proteomes" id="UP000320055">
    <property type="component" value="Unassembled WGS sequence"/>
</dbReference>
<proteinExistence type="predicted"/>
<dbReference type="AlphaFoldDB" id="A0A563VRT1"/>
<accession>A0A563VRT1</accession>
<evidence type="ECO:0000313" key="1">
    <source>
        <dbReference type="EMBL" id="VEP14087.1"/>
    </source>
</evidence>
<evidence type="ECO:0000313" key="2">
    <source>
        <dbReference type="Proteomes" id="UP000320055"/>
    </source>
</evidence>
<gene>
    <name evidence="1" type="ORF">H1P_2380010</name>
</gene>
<keyword evidence="2" id="KW-1185">Reference proteome</keyword>